<dbReference type="AlphaFoldDB" id="A0A811U532"/>
<sequence>MLWHCKNYEWPGTTATTFQQMPTLARWGTLEWLLSWTRLLTKLTRWQGTTNNSHQNDNCILERIAGQLRSITYKKSKRDQTKQILNNSELLLALEVQSSKRPTPHDP</sequence>
<dbReference type="Proteomes" id="UP000606786">
    <property type="component" value="Unassembled WGS sequence"/>
</dbReference>
<comment type="caution">
    <text evidence="1">The sequence shown here is derived from an EMBL/GenBank/DDBJ whole genome shotgun (WGS) entry which is preliminary data.</text>
</comment>
<evidence type="ECO:0000313" key="1">
    <source>
        <dbReference type="EMBL" id="CAD6993107.1"/>
    </source>
</evidence>
<gene>
    <name evidence="1" type="ORF">CCAP1982_LOCUS1932</name>
</gene>
<evidence type="ECO:0000313" key="2">
    <source>
        <dbReference type="Proteomes" id="UP000606786"/>
    </source>
</evidence>
<protein>
    <submittedName>
        <fullName evidence="1">(Mediterranean fruit fly) hypothetical protein</fullName>
    </submittedName>
</protein>
<dbReference type="EMBL" id="CAJHJT010000001">
    <property type="protein sequence ID" value="CAD6993107.1"/>
    <property type="molecule type" value="Genomic_DNA"/>
</dbReference>
<proteinExistence type="predicted"/>
<organism evidence="1 2">
    <name type="scientific">Ceratitis capitata</name>
    <name type="common">Mediterranean fruit fly</name>
    <name type="synonym">Tephritis capitata</name>
    <dbReference type="NCBI Taxonomy" id="7213"/>
    <lineage>
        <taxon>Eukaryota</taxon>
        <taxon>Metazoa</taxon>
        <taxon>Ecdysozoa</taxon>
        <taxon>Arthropoda</taxon>
        <taxon>Hexapoda</taxon>
        <taxon>Insecta</taxon>
        <taxon>Pterygota</taxon>
        <taxon>Neoptera</taxon>
        <taxon>Endopterygota</taxon>
        <taxon>Diptera</taxon>
        <taxon>Brachycera</taxon>
        <taxon>Muscomorpha</taxon>
        <taxon>Tephritoidea</taxon>
        <taxon>Tephritidae</taxon>
        <taxon>Ceratitis</taxon>
        <taxon>Ceratitis</taxon>
    </lineage>
</organism>
<accession>A0A811U532</accession>
<reference evidence="1" key="1">
    <citation type="submission" date="2020-11" db="EMBL/GenBank/DDBJ databases">
        <authorList>
            <person name="Whitehead M."/>
        </authorList>
    </citation>
    <scope>NUCLEOTIDE SEQUENCE</scope>
    <source>
        <strain evidence="1">EGII</strain>
    </source>
</reference>
<name>A0A811U532_CERCA</name>
<keyword evidence="2" id="KW-1185">Reference proteome</keyword>